<keyword evidence="2" id="KW-1003">Cell membrane</keyword>
<dbReference type="CDD" id="cd07571">
    <property type="entry name" value="ALP_N-acyl_transferase"/>
    <property type="match status" value="1"/>
</dbReference>
<dbReference type="NCBIfam" id="TIGR00546">
    <property type="entry name" value="lnt"/>
    <property type="match status" value="1"/>
</dbReference>
<dbReference type="PANTHER" id="PTHR38686:SF1">
    <property type="entry name" value="APOLIPOPROTEIN N-ACYLTRANSFERASE"/>
    <property type="match status" value="1"/>
</dbReference>
<dbReference type="PROSITE" id="PS50263">
    <property type="entry name" value="CN_HYDROLASE"/>
    <property type="match status" value="1"/>
</dbReference>
<feature type="transmembrane region" description="Helical" evidence="8">
    <location>
        <begin position="86"/>
        <end position="105"/>
    </location>
</feature>
<evidence type="ECO:0000256" key="6">
    <source>
        <dbReference type="ARBA" id="ARBA00023136"/>
    </source>
</evidence>
<keyword evidence="7" id="KW-0012">Acyltransferase</keyword>
<dbReference type="SUPFAM" id="SSF56317">
    <property type="entry name" value="Carbon-nitrogen hydrolase"/>
    <property type="match status" value="1"/>
</dbReference>
<evidence type="ECO:0000256" key="1">
    <source>
        <dbReference type="ARBA" id="ARBA00004651"/>
    </source>
</evidence>
<dbReference type="Pfam" id="PF20154">
    <property type="entry name" value="LNT_N"/>
    <property type="match status" value="1"/>
</dbReference>
<feature type="transmembrane region" description="Helical" evidence="8">
    <location>
        <begin position="126"/>
        <end position="144"/>
    </location>
</feature>
<dbReference type="EMBL" id="CAESGF010000006">
    <property type="protein sequence ID" value="CAB4363588.1"/>
    <property type="molecule type" value="Genomic_DNA"/>
</dbReference>
<keyword evidence="4 8" id="KW-0812">Transmembrane</keyword>
<keyword evidence="6 8" id="KW-0472">Membrane</keyword>
<gene>
    <name evidence="11" type="ORF">UFOPK2656_01293</name>
    <name evidence="12" type="ORF">UFOPK3651_01322</name>
    <name evidence="13" type="ORF">UFOPK3931_00561</name>
    <name evidence="10" type="ORF">UFOPK4189_01366</name>
</gene>
<dbReference type="Gene3D" id="3.60.110.10">
    <property type="entry name" value="Carbon-nitrogen hydrolase"/>
    <property type="match status" value="1"/>
</dbReference>
<keyword evidence="3" id="KW-0808">Transferase</keyword>
<feature type="transmembrane region" description="Helical" evidence="8">
    <location>
        <begin position="192"/>
        <end position="212"/>
    </location>
</feature>
<sequence>MPRRFPFPRHLPSRAALKAVIGGLFVAAALPPWGFWPLAFVGIAIYETSAEAATTNRQRLARGWLFGAAWLFPGMCWMWFLTAPGYLLAASMFAGFHAVAAWAAPRGPWRVIGRPLAHTLAEALRFCFPFGGVPLASLAIGQAAGPFATVVRVGGVVLLTWFVFQIGFALSGPSPFVPQLARKRGATAKGEWHGALGVLVALFVWLALTPFADGQFGTEAKMQVWRVAAVQGGGPQGTHAVNTNADEVLQRHLAATRTIAPGSVDLVVWPENVIDVVRFEGSPELAEVAAEATRIGAPFAVGITEDNGRDNFLNAQVVVTPEGTVTSRYDKVRRVPFGEYMPLRGLLHALGAPTDLVPRDAVAGTGPAVLELPDGTRFATVISWEVFFGGRVNEGVEAGGAFIINPTNGSSYTWTVLQSQQIASSRLRAIEQNRWVVQAAPTGFSAFISPSGAVFDRTAVSEQKVIYHEVTAGRGRTWYSHTGTLPWVVLIALALALVTWRSVSGQESSHRRFWARSVPETGTGPSQKPTD</sequence>
<protein>
    <submittedName>
        <fullName evidence="12">Unannotated protein</fullName>
    </submittedName>
</protein>
<accession>A0A6J7ICK1</accession>
<evidence type="ECO:0000313" key="13">
    <source>
        <dbReference type="EMBL" id="CAB4977045.1"/>
    </source>
</evidence>
<feature type="transmembrane region" description="Helical" evidence="8">
    <location>
        <begin position="150"/>
        <end position="171"/>
    </location>
</feature>
<dbReference type="AlphaFoldDB" id="A0A6J7ICK1"/>
<feature type="domain" description="CN hydrolase" evidence="9">
    <location>
        <begin position="225"/>
        <end position="472"/>
    </location>
</feature>
<evidence type="ECO:0000313" key="11">
    <source>
        <dbReference type="EMBL" id="CAB4720426.1"/>
    </source>
</evidence>
<dbReference type="InterPro" id="IPR045378">
    <property type="entry name" value="LNT_N"/>
</dbReference>
<reference evidence="12" key="1">
    <citation type="submission" date="2020-05" db="EMBL/GenBank/DDBJ databases">
        <authorList>
            <person name="Chiriac C."/>
            <person name="Salcher M."/>
            <person name="Ghai R."/>
            <person name="Kavagutti S V."/>
        </authorList>
    </citation>
    <scope>NUCLEOTIDE SEQUENCE</scope>
</reference>
<evidence type="ECO:0000313" key="12">
    <source>
        <dbReference type="EMBL" id="CAB4928550.1"/>
    </source>
</evidence>
<dbReference type="InterPro" id="IPR036526">
    <property type="entry name" value="C-N_Hydrolase_sf"/>
</dbReference>
<dbReference type="InterPro" id="IPR003010">
    <property type="entry name" value="C-N_Hydrolase"/>
</dbReference>
<name>A0A6J7ICK1_9ZZZZ</name>
<dbReference type="GO" id="GO:0042158">
    <property type="term" value="P:lipoprotein biosynthetic process"/>
    <property type="evidence" value="ECO:0007669"/>
    <property type="project" value="InterPro"/>
</dbReference>
<evidence type="ECO:0000256" key="2">
    <source>
        <dbReference type="ARBA" id="ARBA00022475"/>
    </source>
</evidence>
<dbReference type="PANTHER" id="PTHR38686">
    <property type="entry name" value="APOLIPOPROTEIN N-ACYLTRANSFERASE"/>
    <property type="match status" value="1"/>
</dbReference>
<dbReference type="HAMAP" id="MF_01148">
    <property type="entry name" value="Lnt"/>
    <property type="match status" value="1"/>
</dbReference>
<dbReference type="EMBL" id="CAFBMT010000006">
    <property type="protein sequence ID" value="CAB4928550.1"/>
    <property type="molecule type" value="Genomic_DNA"/>
</dbReference>
<evidence type="ECO:0000256" key="8">
    <source>
        <dbReference type="SAM" id="Phobius"/>
    </source>
</evidence>
<feature type="transmembrane region" description="Helical" evidence="8">
    <location>
        <begin position="20"/>
        <end position="48"/>
    </location>
</feature>
<comment type="subcellular location">
    <subcellularLocation>
        <location evidence="1">Cell membrane</location>
        <topology evidence="1">Multi-pass membrane protein</topology>
    </subcellularLocation>
</comment>
<evidence type="ECO:0000256" key="7">
    <source>
        <dbReference type="ARBA" id="ARBA00023315"/>
    </source>
</evidence>
<feature type="transmembrane region" description="Helical" evidence="8">
    <location>
        <begin position="60"/>
        <end position="80"/>
    </location>
</feature>
<dbReference type="Pfam" id="PF00795">
    <property type="entry name" value="CN_hydrolase"/>
    <property type="match status" value="1"/>
</dbReference>
<dbReference type="GO" id="GO:0005886">
    <property type="term" value="C:plasma membrane"/>
    <property type="evidence" value="ECO:0007669"/>
    <property type="project" value="UniProtKB-SubCell"/>
</dbReference>
<dbReference type="InterPro" id="IPR004563">
    <property type="entry name" value="Apolipo_AcylTrfase"/>
</dbReference>
<keyword evidence="5 8" id="KW-1133">Transmembrane helix</keyword>
<dbReference type="EMBL" id="CAFBOL010000008">
    <property type="protein sequence ID" value="CAB4977045.1"/>
    <property type="molecule type" value="Genomic_DNA"/>
</dbReference>
<evidence type="ECO:0000256" key="3">
    <source>
        <dbReference type="ARBA" id="ARBA00022679"/>
    </source>
</evidence>
<organism evidence="12">
    <name type="scientific">freshwater metagenome</name>
    <dbReference type="NCBI Taxonomy" id="449393"/>
    <lineage>
        <taxon>unclassified sequences</taxon>
        <taxon>metagenomes</taxon>
        <taxon>ecological metagenomes</taxon>
    </lineage>
</organism>
<dbReference type="GO" id="GO:0016410">
    <property type="term" value="F:N-acyltransferase activity"/>
    <property type="evidence" value="ECO:0007669"/>
    <property type="project" value="InterPro"/>
</dbReference>
<evidence type="ECO:0000256" key="4">
    <source>
        <dbReference type="ARBA" id="ARBA00022692"/>
    </source>
</evidence>
<evidence type="ECO:0000313" key="10">
    <source>
        <dbReference type="EMBL" id="CAB4363588.1"/>
    </source>
</evidence>
<proteinExistence type="inferred from homology"/>
<evidence type="ECO:0000259" key="9">
    <source>
        <dbReference type="PROSITE" id="PS50263"/>
    </source>
</evidence>
<dbReference type="EMBL" id="CAEZYF010000006">
    <property type="protein sequence ID" value="CAB4720426.1"/>
    <property type="molecule type" value="Genomic_DNA"/>
</dbReference>
<evidence type="ECO:0000256" key="5">
    <source>
        <dbReference type="ARBA" id="ARBA00022989"/>
    </source>
</evidence>